<protein>
    <submittedName>
        <fullName evidence="1">Uncharacterized protein</fullName>
    </submittedName>
</protein>
<gene>
    <name evidence="1" type="ORF">OAUR00152_LOCUS11606</name>
</gene>
<dbReference type="AlphaFoldDB" id="A0A7S4MM42"/>
<proteinExistence type="predicted"/>
<accession>A0A7S4MM42</accession>
<sequence>MACTRAQALVRVGVASSGVGLRLNVQCPLLLDPNLFLTQKVESSLSFRRSLCIRSLLPHPFDPIPIHVTPNRKGAKKVAKLEAQIPYHQGRDEKDEVEKIKEKVIAIRKKEMEAQGFVE</sequence>
<evidence type="ECO:0000313" key="1">
    <source>
        <dbReference type="EMBL" id="CAE2230114.1"/>
    </source>
</evidence>
<dbReference type="EMBL" id="HBKQ01017189">
    <property type="protein sequence ID" value="CAE2230114.1"/>
    <property type="molecule type" value="Transcribed_RNA"/>
</dbReference>
<name>A0A7S4MM42_9STRA</name>
<reference evidence="1" key="1">
    <citation type="submission" date="2021-01" db="EMBL/GenBank/DDBJ databases">
        <authorList>
            <person name="Corre E."/>
            <person name="Pelletier E."/>
            <person name="Niang G."/>
            <person name="Scheremetjew M."/>
            <person name="Finn R."/>
            <person name="Kale V."/>
            <person name="Holt S."/>
            <person name="Cochrane G."/>
            <person name="Meng A."/>
            <person name="Brown T."/>
            <person name="Cohen L."/>
        </authorList>
    </citation>
    <scope>NUCLEOTIDE SEQUENCE</scope>
    <source>
        <strain evidence="1">Isolate 1302-5</strain>
    </source>
</reference>
<organism evidence="1">
    <name type="scientific">Odontella aurita</name>
    <dbReference type="NCBI Taxonomy" id="265563"/>
    <lineage>
        <taxon>Eukaryota</taxon>
        <taxon>Sar</taxon>
        <taxon>Stramenopiles</taxon>
        <taxon>Ochrophyta</taxon>
        <taxon>Bacillariophyta</taxon>
        <taxon>Mediophyceae</taxon>
        <taxon>Biddulphiophycidae</taxon>
        <taxon>Eupodiscales</taxon>
        <taxon>Odontellaceae</taxon>
        <taxon>Odontella</taxon>
    </lineage>
</organism>